<feature type="region of interest" description="Disordered" evidence="6">
    <location>
        <begin position="69"/>
        <end position="98"/>
    </location>
</feature>
<dbReference type="eggNOG" id="KOG0521">
    <property type="taxonomic scope" value="Eukaryota"/>
</dbReference>
<evidence type="ECO:0000313" key="10">
    <source>
        <dbReference type="Proteomes" id="UP000008743"/>
    </source>
</evidence>
<evidence type="ECO:0000259" key="8">
    <source>
        <dbReference type="PROSITE" id="PS50115"/>
    </source>
</evidence>
<dbReference type="PROSITE" id="PS50115">
    <property type="entry name" value="ARFGAP"/>
    <property type="match status" value="1"/>
</dbReference>
<dbReference type="Pfam" id="PF00169">
    <property type="entry name" value="PH"/>
    <property type="match status" value="1"/>
</dbReference>
<dbReference type="CDD" id="cd08204">
    <property type="entry name" value="ArfGap"/>
    <property type="match status" value="1"/>
</dbReference>
<feature type="compositionally biased region" description="Polar residues" evidence="6">
    <location>
        <begin position="855"/>
        <end position="871"/>
    </location>
</feature>
<feature type="region of interest" description="Disordered" evidence="6">
    <location>
        <begin position="772"/>
        <end position="958"/>
    </location>
</feature>
<protein>
    <submittedName>
        <fullName evidence="9">Zinc finger and C2 domain-containing protein</fullName>
    </submittedName>
</protein>
<dbReference type="InterPro" id="IPR011993">
    <property type="entry name" value="PH-like_dom_sf"/>
</dbReference>
<feature type="compositionally biased region" description="Low complexity" evidence="6">
    <location>
        <begin position="915"/>
        <end position="945"/>
    </location>
</feature>
<keyword evidence="3 5" id="KW-0863">Zinc-finger</keyword>
<dbReference type="InParanoid" id="A0A0D2X3E9"/>
<evidence type="ECO:0000256" key="2">
    <source>
        <dbReference type="ARBA" id="ARBA00022723"/>
    </source>
</evidence>
<evidence type="ECO:0000256" key="1">
    <source>
        <dbReference type="ARBA" id="ARBA00022468"/>
    </source>
</evidence>
<dbReference type="SMART" id="SM00105">
    <property type="entry name" value="ArfGap"/>
    <property type="match status" value="1"/>
</dbReference>
<feature type="compositionally biased region" description="Pro residues" evidence="6">
    <location>
        <begin position="888"/>
        <end position="898"/>
    </location>
</feature>
<feature type="compositionally biased region" description="Low complexity" evidence="6">
    <location>
        <begin position="835"/>
        <end position="849"/>
    </location>
</feature>
<dbReference type="RefSeq" id="XP_004347620.1">
    <property type="nucleotide sequence ID" value="XM_004347570.2"/>
</dbReference>
<dbReference type="GO" id="GO:0008270">
    <property type="term" value="F:zinc ion binding"/>
    <property type="evidence" value="ECO:0007669"/>
    <property type="project" value="UniProtKB-KW"/>
</dbReference>
<dbReference type="EMBL" id="KE346366">
    <property type="protein sequence ID" value="KJE94189.1"/>
    <property type="molecule type" value="Genomic_DNA"/>
</dbReference>
<dbReference type="CDD" id="cd13250">
    <property type="entry name" value="PH_ACAP"/>
    <property type="match status" value="1"/>
</dbReference>
<dbReference type="InterPro" id="IPR004148">
    <property type="entry name" value="BAR_dom"/>
</dbReference>
<sequence>MLELSLSDVAADSPNFRSRFAVADALTGDLEQRLKSIAEAARKHVEATQLARQSALSLLEQVRAWTQQHLPSSSSSSGQQSTASSSSSTLQSSSALDESDDETTTAYFHASLMTLTGSFLAVEDQRDMLCKQLQRMLVEPVESFLSNDVRRVKEQSSTYHRAQAEVESAIDRYSAVKPRDYRALSEAATTLREARRNAHRLGCRAVILINQLHERSKSLVPSAILEALIGHSTFAQLTYSVVKTDSQSIMTTLYQTMQERSQMLDQRKRRDTDQMRAVVEAEEAVRNRALVRFQMRDLRLPEPASAPTTTSAVAAIAAAAAAASASATASSASSPSPIPTSVVSALLASSSPPSSSPLSSGPLGAATSASSLSSSLPAAAATAAAAPLASTPTPGWDVSDPSVAFPFLANGVRAGYLNLGEKKPYGLSWSRCYFTIQDGLLVQQQRRSKLTTSSVSENLRICTVKPTHDVDRNFCFSVISPRTTLLLQAESSDEMQAWLMAIQNAIASALTTSSASDSASRTGSNGGGLGQSLSVEGAMSGSRVRRAGSYNALNEVAEGDDLIPHSSSFQSFEQLPPVDGDASDGLLNTSGSTASNSVPSAAITAELMANPMGYLTALPSNDVCADCGAPRPEWASINLGIVLCIECSGIHRSFGVHISQVRSLLLDTWRPEWAEPMLSITNARSNSIFEARVPAGMSKPRSGSSRKYREDYITMKYVDLAFMEPLKRQDVLAGRLAKSEAQRQAPLPPLVINRPAPLPQVANLVATLDVTPSSPLDEIDLGGSPKMVSTSTSGGVLLSSDTSNSGSSSGSSSSQFRMRAATSESNLHAASMMDSQASSLSQTALSQPSEAPRTRSFSMNPSSYQRPSANVSSTAAVMAPPTTVAAPAPAPTPAPHAPAPISTSSSVPASRPYMSMSSASFAKSSSTNSSSSSSAGTGATPSTSAPEAPTGDLFSRFSRALNSATKTIVDIAKNEQQQQQQQQQLQQQP</sequence>
<dbReference type="InterPro" id="IPR037278">
    <property type="entry name" value="ARFGAP/RecO"/>
</dbReference>
<evidence type="ECO:0000256" key="6">
    <source>
        <dbReference type="SAM" id="MobiDB-lite"/>
    </source>
</evidence>
<reference evidence="10" key="1">
    <citation type="submission" date="2011-02" db="EMBL/GenBank/DDBJ databases">
        <title>The Genome Sequence of Capsaspora owczarzaki ATCC 30864.</title>
        <authorList>
            <person name="Russ C."/>
            <person name="Cuomo C."/>
            <person name="Burger G."/>
            <person name="Gray M.W."/>
            <person name="Holland P.W.H."/>
            <person name="King N."/>
            <person name="Lang F.B.F."/>
            <person name="Roger A.J."/>
            <person name="Ruiz-Trillo I."/>
            <person name="Young S.K."/>
            <person name="Zeng Q."/>
            <person name="Gargeya S."/>
            <person name="Alvarado L."/>
            <person name="Berlin A."/>
            <person name="Chapman S.B."/>
            <person name="Chen Z."/>
            <person name="Freedman E."/>
            <person name="Gellesch M."/>
            <person name="Goldberg J."/>
            <person name="Griggs A."/>
            <person name="Gujja S."/>
            <person name="Heilman E."/>
            <person name="Heiman D."/>
            <person name="Howarth C."/>
            <person name="Mehta T."/>
            <person name="Neiman D."/>
            <person name="Pearson M."/>
            <person name="Roberts A."/>
            <person name="Saif S."/>
            <person name="Shea T."/>
            <person name="Shenoy N."/>
            <person name="Sisk P."/>
            <person name="Stolte C."/>
            <person name="Sykes S."/>
            <person name="White J."/>
            <person name="Yandava C."/>
            <person name="Haas B."/>
            <person name="Nusbaum C."/>
            <person name="Birren B."/>
        </authorList>
    </citation>
    <scope>NUCLEOTIDE SEQUENCE</scope>
    <source>
        <strain evidence="10">ATCC 30864</strain>
    </source>
</reference>
<dbReference type="OrthoDB" id="10070851at2759"/>
<dbReference type="FunFam" id="1.10.220.150:FF:000009">
    <property type="entry name" value="stromal membrane-associated protein 1 isoform X1"/>
    <property type="match status" value="1"/>
</dbReference>
<dbReference type="Pfam" id="PF16746">
    <property type="entry name" value="BAR_3"/>
    <property type="match status" value="1"/>
</dbReference>
<feature type="compositionally biased region" description="Low complexity" evidence="6">
    <location>
        <begin position="872"/>
        <end position="887"/>
    </location>
</feature>
<dbReference type="Proteomes" id="UP000008743">
    <property type="component" value="Unassembled WGS sequence"/>
</dbReference>
<dbReference type="InterPro" id="IPR045258">
    <property type="entry name" value="ACAP1/2/3-like"/>
</dbReference>
<dbReference type="InterPro" id="IPR027267">
    <property type="entry name" value="AH/BAR_dom_sf"/>
</dbReference>
<dbReference type="Gene3D" id="1.20.1270.60">
    <property type="entry name" value="Arfaptin homology (AH) domain/BAR domain"/>
    <property type="match status" value="1"/>
</dbReference>
<keyword evidence="10" id="KW-1185">Reference proteome</keyword>
<gene>
    <name evidence="9" type="ORF">CAOG_004869</name>
</gene>
<organism evidence="9 10">
    <name type="scientific">Capsaspora owczarzaki (strain ATCC 30864)</name>
    <dbReference type="NCBI Taxonomy" id="595528"/>
    <lineage>
        <taxon>Eukaryota</taxon>
        <taxon>Filasterea</taxon>
        <taxon>Capsaspora</taxon>
    </lineage>
</organism>
<name>A0A0D2X3E9_CAPO3</name>
<feature type="compositionally biased region" description="Low complexity" evidence="6">
    <location>
        <begin position="72"/>
        <end position="96"/>
    </location>
</feature>
<dbReference type="PANTHER" id="PTHR23180:SF160">
    <property type="entry name" value="ADP-RIBOSYLATION FACTOR GTPASE-ACTIVATING PROTEIN EFFECTOR PROTEIN 1"/>
    <property type="match status" value="1"/>
</dbReference>
<feature type="domain" description="PH" evidence="7">
    <location>
        <begin position="410"/>
        <end position="507"/>
    </location>
</feature>
<dbReference type="SUPFAM" id="SSF103657">
    <property type="entry name" value="BAR/IMD domain-like"/>
    <property type="match status" value="1"/>
</dbReference>
<dbReference type="PANTHER" id="PTHR23180">
    <property type="entry name" value="CENTAURIN/ARF"/>
    <property type="match status" value="1"/>
</dbReference>
<accession>A0A0D2X3E9</accession>
<dbReference type="InterPro" id="IPR001849">
    <property type="entry name" value="PH_domain"/>
</dbReference>
<proteinExistence type="predicted"/>
<dbReference type="GO" id="GO:0005096">
    <property type="term" value="F:GTPase activator activity"/>
    <property type="evidence" value="ECO:0007669"/>
    <property type="project" value="UniProtKB-KW"/>
</dbReference>
<dbReference type="STRING" id="595528.A0A0D2X3E9"/>
<evidence type="ECO:0000259" key="7">
    <source>
        <dbReference type="PROSITE" id="PS50003"/>
    </source>
</evidence>
<dbReference type="AlphaFoldDB" id="A0A0D2X3E9"/>
<feature type="region of interest" description="Disordered" evidence="6">
    <location>
        <begin position="515"/>
        <end position="534"/>
    </location>
</feature>
<dbReference type="Pfam" id="PF01412">
    <property type="entry name" value="ArfGap"/>
    <property type="match status" value="1"/>
</dbReference>
<dbReference type="SUPFAM" id="SSF50729">
    <property type="entry name" value="PH domain-like"/>
    <property type="match status" value="1"/>
</dbReference>
<keyword evidence="4" id="KW-0862">Zinc</keyword>
<feature type="compositionally biased region" description="Low complexity" evidence="6">
    <location>
        <begin position="788"/>
        <end position="814"/>
    </location>
</feature>
<dbReference type="InterPro" id="IPR001164">
    <property type="entry name" value="ArfGAP_dom"/>
</dbReference>
<dbReference type="PROSITE" id="PS50003">
    <property type="entry name" value="PH_DOMAIN"/>
    <property type="match status" value="1"/>
</dbReference>
<dbReference type="PRINTS" id="PR00405">
    <property type="entry name" value="REVINTRACTNG"/>
</dbReference>
<keyword evidence="1" id="KW-0343">GTPase activation</keyword>
<dbReference type="Gene3D" id="2.30.29.30">
    <property type="entry name" value="Pleckstrin-homology domain (PH domain)/Phosphotyrosine-binding domain (PTB)"/>
    <property type="match status" value="1"/>
</dbReference>
<dbReference type="SMART" id="SM00233">
    <property type="entry name" value="PH"/>
    <property type="match status" value="1"/>
</dbReference>
<evidence type="ECO:0000313" key="9">
    <source>
        <dbReference type="EMBL" id="KJE94189.1"/>
    </source>
</evidence>
<dbReference type="PhylomeDB" id="A0A0D2X3E9"/>
<evidence type="ECO:0000256" key="5">
    <source>
        <dbReference type="PROSITE-ProRule" id="PRU00288"/>
    </source>
</evidence>
<keyword evidence="2" id="KW-0479">Metal-binding</keyword>
<dbReference type="InterPro" id="IPR038508">
    <property type="entry name" value="ArfGAP_dom_sf"/>
</dbReference>
<feature type="domain" description="Arf-GAP" evidence="8">
    <location>
        <begin position="609"/>
        <end position="730"/>
    </location>
</feature>
<dbReference type="GO" id="GO:0005737">
    <property type="term" value="C:cytoplasm"/>
    <property type="evidence" value="ECO:0007669"/>
    <property type="project" value="InterPro"/>
</dbReference>
<evidence type="ECO:0000256" key="4">
    <source>
        <dbReference type="ARBA" id="ARBA00022833"/>
    </source>
</evidence>
<evidence type="ECO:0000256" key="3">
    <source>
        <dbReference type="ARBA" id="ARBA00022771"/>
    </source>
</evidence>
<dbReference type="Gene3D" id="1.10.220.150">
    <property type="entry name" value="Arf GTPase activating protein"/>
    <property type="match status" value="1"/>
</dbReference>
<dbReference type="SUPFAM" id="SSF57863">
    <property type="entry name" value="ArfGap/RecO-like zinc finger"/>
    <property type="match status" value="1"/>
</dbReference>